<protein>
    <submittedName>
        <fullName evidence="1">Uncharacterized protein</fullName>
    </submittedName>
</protein>
<organism evidence="1 2">
    <name type="scientific">Pelatocladus maniniholoensis HA4357-MV3</name>
    <dbReference type="NCBI Taxonomy" id="1117104"/>
    <lineage>
        <taxon>Bacteria</taxon>
        <taxon>Bacillati</taxon>
        <taxon>Cyanobacteriota</taxon>
        <taxon>Cyanophyceae</taxon>
        <taxon>Nostocales</taxon>
        <taxon>Nostocaceae</taxon>
        <taxon>Pelatocladus</taxon>
    </lineage>
</organism>
<dbReference type="AlphaFoldDB" id="A0A9E3HFF2"/>
<gene>
    <name evidence="1" type="ORF">KME28_27435</name>
</gene>
<proteinExistence type="predicted"/>
<name>A0A9E3HFF2_9NOST</name>
<dbReference type="Proteomes" id="UP000813215">
    <property type="component" value="Unassembled WGS sequence"/>
</dbReference>
<accession>A0A9E3HFF2</accession>
<reference evidence="1" key="1">
    <citation type="submission" date="2021-05" db="EMBL/GenBank/DDBJ databases">
        <authorList>
            <person name="Pietrasiak N."/>
            <person name="Ward R."/>
            <person name="Stajich J.E."/>
            <person name="Kurbessoian T."/>
        </authorList>
    </citation>
    <scope>NUCLEOTIDE SEQUENCE</scope>
    <source>
        <strain evidence="1">HA4357-MV3</strain>
    </source>
</reference>
<comment type="caution">
    <text evidence="1">The sequence shown here is derived from an EMBL/GenBank/DDBJ whole genome shotgun (WGS) entry which is preliminary data.</text>
</comment>
<reference evidence="1" key="2">
    <citation type="journal article" date="2022" name="Microbiol. Resour. Announc.">
        <title>Metagenome Sequencing to Explore Phylogenomics of Terrestrial Cyanobacteria.</title>
        <authorList>
            <person name="Ward R.D."/>
            <person name="Stajich J.E."/>
            <person name="Johansen J.R."/>
            <person name="Huntemann M."/>
            <person name="Clum A."/>
            <person name="Foster B."/>
            <person name="Foster B."/>
            <person name="Roux S."/>
            <person name="Palaniappan K."/>
            <person name="Varghese N."/>
            <person name="Mukherjee S."/>
            <person name="Reddy T.B.K."/>
            <person name="Daum C."/>
            <person name="Copeland A."/>
            <person name="Chen I.A."/>
            <person name="Ivanova N.N."/>
            <person name="Kyrpides N.C."/>
            <person name="Shapiro N."/>
            <person name="Eloe-Fadrosh E.A."/>
            <person name="Pietrasiak N."/>
        </authorList>
    </citation>
    <scope>NUCLEOTIDE SEQUENCE</scope>
    <source>
        <strain evidence="1">HA4357-MV3</strain>
    </source>
</reference>
<evidence type="ECO:0000313" key="2">
    <source>
        <dbReference type="Proteomes" id="UP000813215"/>
    </source>
</evidence>
<sequence>MEYYQPEKDKNDSLPIEWYEFQKARADAKFLRERKKAAILECFELAEKNNFPISISMILGWLFVHYEWLKAEKSIYKILCGFLMNGVIELVEIKNNQRFYKLSKRKIKRINVERIKFNEEE</sequence>
<dbReference type="EMBL" id="JAHHHW010000164">
    <property type="protein sequence ID" value="MBW4435339.1"/>
    <property type="molecule type" value="Genomic_DNA"/>
</dbReference>
<evidence type="ECO:0000313" key="1">
    <source>
        <dbReference type="EMBL" id="MBW4435339.1"/>
    </source>
</evidence>